<dbReference type="InterPro" id="IPR050179">
    <property type="entry name" value="Trans_hexapeptide_repeat"/>
</dbReference>
<gene>
    <name evidence="3" type="ORF">I7X12_17085</name>
</gene>
<dbReference type="EMBL" id="CP065856">
    <property type="protein sequence ID" value="QPV62432.1"/>
    <property type="molecule type" value="Genomic_DNA"/>
</dbReference>
<feature type="compositionally biased region" description="Basic and acidic residues" evidence="2">
    <location>
        <begin position="1"/>
        <end position="15"/>
    </location>
</feature>
<accession>A0A7T3FXE8</accession>
<proteinExistence type="predicted"/>
<keyword evidence="3" id="KW-0012">Acyltransferase</keyword>
<dbReference type="Proteomes" id="UP000595001">
    <property type="component" value="Chromosome"/>
</dbReference>
<dbReference type="SUPFAM" id="SSF51161">
    <property type="entry name" value="Trimeric LpxA-like enzymes"/>
    <property type="match status" value="1"/>
</dbReference>
<dbReference type="Pfam" id="PF00132">
    <property type="entry name" value="Hexapep"/>
    <property type="match status" value="1"/>
</dbReference>
<keyword evidence="1 3" id="KW-0808">Transferase</keyword>
<name>A0A7T3FXE8_9EURY</name>
<protein>
    <submittedName>
        <fullName evidence="3">Acyltransferase</fullName>
    </submittedName>
</protein>
<dbReference type="CDD" id="cd04647">
    <property type="entry name" value="LbH_MAT_like"/>
    <property type="match status" value="1"/>
</dbReference>
<evidence type="ECO:0000256" key="1">
    <source>
        <dbReference type="ARBA" id="ARBA00022679"/>
    </source>
</evidence>
<reference evidence="3 4" key="1">
    <citation type="submission" date="2020-12" db="EMBL/GenBank/DDBJ databases">
        <title>Halosimplex halophilum sp. nov. and Halosimplex salinum sp. nov., two new members of the genus Halosimplex.</title>
        <authorList>
            <person name="Cui H.L."/>
        </authorList>
    </citation>
    <scope>NUCLEOTIDE SEQUENCE [LARGE SCALE GENOMIC DNA]</scope>
    <source>
        <strain evidence="3 4">YGH94</strain>
    </source>
</reference>
<dbReference type="InterPro" id="IPR001451">
    <property type="entry name" value="Hexapep"/>
</dbReference>
<dbReference type="PROSITE" id="PS00101">
    <property type="entry name" value="HEXAPEP_TRANSFERASES"/>
    <property type="match status" value="1"/>
</dbReference>
<dbReference type="OrthoDB" id="30669at2157"/>
<organism evidence="3 4">
    <name type="scientific">Halosimplex litoreum</name>
    <dbReference type="NCBI Taxonomy" id="1198301"/>
    <lineage>
        <taxon>Archaea</taxon>
        <taxon>Methanobacteriati</taxon>
        <taxon>Methanobacteriota</taxon>
        <taxon>Stenosarchaea group</taxon>
        <taxon>Halobacteria</taxon>
        <taxon>Halobacteriales</taxon>
        <taxon>Haloarculaceae</taxon>
        <taxon>Halosimplex</taxon>
    </lineage>
</organism>
<dbReference type="PANTHER" id="PTHR43300:SF11">
    <property type="entry name" value="ACETYLTRANSFERASE RV3034C-RELATED"/>
    <property type="match status" value="1"/>
</dbReference>
<sequence>MSDDTRTNGDDDRTVSDAARGDQSGPEKAVDESNPRYGRVTRHPTAGPYNSIFHWTDARHPLRVMVNYVVVLACRVCPSMRLKNWLLRRIGVTVGAGVAWGLESTPDVFWPDLITVEDHAIVGYDATVLCHEFLQDEYRTGEVVIGERAMVGAGAVVLPGVEVGAGAQVAANSLVTEDVPPGATVAGVPATVQDGD</sequence>
<dbReference type="Gene3D" id="2.160.10.10">
    <property type="entry name" value="Hexapeptide repeat proteins"/>
    <property type="match status" value="1"/>
</dbReference>
<dbReference type="InterPro" id="IPR018357">
    <property type="entry name" value="Hexapep_transf_CS"/>
</dbReference>
<evidence type="ECO:0000256" key="2">
    <source>
        <dbReference type="SAM" id="MobiDB-lite"/>
    </source>
</evidence>
<evidence type="ECO:0000313" key="4">
    <source>
        <dbReference type="Proteomes" id="UP000595001"/>
    </source>
</evidence>
<keyword evidence="4" id="KW-1185">Reference proteome</keyword>
<dbReference type="KEGG" id="hlt:I7X12_17085"/>
<dbReference type="GO" id="GO:0016746">
    <property type="term" value="F:acyltransferase activity"/>
    <property type="evidence" value="ECO:0007669"/>
    <property type="project" value="UniProtKB-KW"/>
</dbReference>
<dbReference type="PANTHER" id="PTHR43300">
    <property type="entry name" value="ACETYLTRANSFERASE"/>
    <property type="match status" value="1"/>
</dbReference>
<evidence type="ECO:0000313" key="3">
    <source>
        <dbReference type="EMBL" id="QPV62432.1"/>
    </source>
</evidence>
<dbReference type="AlphaFoldDB" id="A0A7T3FXE8"/>
<dbReference type="InterPro" id="IPR011004">
    <property type="entry name" value="Trimer_LpxA-like_sf"/>
</dbReference>
<feature type="region of interest" description="Disordered" evidence="2">
    <location>
        <begin position="1"/>
        <end position="43"/>
    </location>
</feature>